<dbReference type="InterPro" id="IPR012818">
    <property type="entry name" value="CbiE"/>
</dbReference>
<dbReference type="InterPro" id="IPR000878">
    <property type="entry name" value="4pyrrol_Mease"/>
</dbReference>
<dbReference type="GO" id="GO:0032259">
    <property type="term" value="P:methylation"/>
    <property type="evidence" value="ECO:0007669"/>
    <property type="project" value="UniProtKB-KW"/>
</dbReference>
<organism evidence="7 8">
    <name type="scientific">Acidianus infernus</name>
    <dbReference type="NCBI Taxonomy" id="12915"/>
    <lineage>
        <taxon>Archaea</taxon>
        <taxon>Thermoproteota</taxon>
        <taxon>Thermoprotei</taxon>
        <taxon>Sulfolobales</taxon>
        <taxon>Sulfolobaceae</taxon>
        <taxon>Acidianus</taxon>
    </lineage>
</organism>
<dbReference type="OrthoDB" id="42238at2157"/>
<evidence type="ECO:0000259" key="6">
    <source>
        <dbReference type="Pfam" id="PF00590"/>
    </source>
</evidence>
<dbReference type="GO" id="GO:0009236">
    <property type="term" value="P:cobalamin biosynthetic process"/>
    <property type="evidence" value="ECO:0007669"/>
    <property type="project" value="UniProtKB-UniPathway"/>
</dbReference>
<keyword evidence="3 7" id="KW-0489">Methyltransferase</keyword>
<dbReference type="UniPathway" id="UPA00148"/>
<evidence type="ECO:0000256" key="2">
    <source>
        <dbReference type="ARBA" id="ARBA00022573"/>
    </source>
</evidence>
<keyword evidence="5" id="KW-0949">S-adenosyl-L-methionine</keyword>
<evidence type="ECO:0000256" key="3">
    <source>
        <dbReference type="ARBA" id="ARBA00022603"/>
    </source>
</evidence>
<dbReference type="CDD" id="cd11644">
    <property type="entry name" value="Precorrin-6Y-MT"/>
    <property type="match status" value="1"/>
</dbReference>
<sequence>MTLYVIGVGPGDPELITLKGIEKIKNAEVVTGWGSVIERFSKYTEGKKVIPLNYKEESKLLGEVMNLAKDKEVAFLNHGDPAVSDYQLLDKLKKLAKEYGVSLEIIPGVSSIIRALQIVERDLTQVIVVTLHVRGEINYSKLKDLIKTGRDLLIIPEPYPDGVKRIALQFEKEDPTLTIMEKLTYPDEKVWKFKCSEIIKGDIKFGDLTIVYVPSVTEMGVKGMKGDG</sequence>
<evidence type="ECO:0000256" key="4">
    <source>
        <dbReference type="ARBA" id="ARBA00022679"/>
    </source>
</evidence>
<dbReference type="Gene3D" id="3.40.1010.10">
    <property type="entry name" value="Cobalt-precorrin-4 Transmethylase, Domain 1"/>
    <property type="match status" value="1"/>
</dbReference>
<dbReference type="NCBIfam" id="NF004455">
    <property type="entry name" value="PRK05787.1-3"/>
    <property type="match status" value="1"/>
</dbReference>
<proteinExistence type="predicted"/>
<feature type="domain" description="Tetrapyrrole methylase" evidence="6">
    <location>
        <begin position="2"/>
        <end position="198"/>
    </location>
</feature>
<keyword evidence="2" id="KW-0169">Cobalamin biosynthesis</keyword>
<dbReference type="Pfam" id="PF00590">
    <property type="entry name" value="TP_methylase"/>
    <property type="match status" value="1"/>
</dbReference>
<protein>
    <submittedName>
        <fullName evidence="7">Cobalt-precorrin-7 (C(5))-methyltransferase</fullName>
        <ecNumber evidence="7">2.1.1.289</ecNumber>
    </submittedName>
</protein>
<dbReference type="AlphaFoldDB" id="A0A6A9QQX3"/>
<accession>A0A6A9QQX3</accession>
<dbReference type="InterPro" id="IPR014776">
    <property type="entry name" value="4pyrrole_Mease_sub2"/>
</dbReference>
<reference evidence="7 8" key="1">
    <citation type="submission" date="2019-10" db="EMBL/GenBank/DDBJ databases">
        <title>Genome Sequences from Six Type Strain Members of the Archaeal Family Sulfolobaceae: Acidianus ambivalens, Acidianus infernus, Metallosphaera prunae, Stygiolobus azoricus, Sulfolobus metallicus, and Sulfurisphaera ohwakuensis.</title>
        <authorList>
            <person name="Counts J.A."/>
            <person name="Kelly R.M."/>
        </authorList>
    </citation>
    <scope>NUCLEOTIDE SEQUENCE [LARGE SCALE GENOMIC DNA]</scope>
    <source>
        <strain evidence="7 8">DSM 3191</strain>
    </source>
</reference>
<dbReference type="PANTHER" id="PTHR43182">
    <property type="entry name" value="COBALT-PRECORRIN-6B C(15)-METHYLTRANSFERASE (DECARBOXYLATING)"/>
    <property type="match status" value="1"/>
</dbReference>
<keyword evidence="8" id="KW-1185">Reference proteome</keyword>
<dbReference type="RefSeq" id="WP_155864050.1">
    <property type="nucleotide sequence ID" value="NZ_WFIY01000004.1"/>
</dbReference>
<dbReference type="EC" id="2.1.1.289" evidence="7"/>
<evidence type="ECO:0000313" key="8">
    <source>
        <dbReference type="Proteomes" id="UP000440125"/>
    </source>
</evidence>
<dbReference type="Proteomes" id="UP000440125">
    <property type="component" value="Unassembled WGS sequence"/>
</dbReference>
<dbReference type="UniPathway" id="UPA00559"/>
<comment type="caution">
    <text evidence="7">The sequence shown here is derived from an EMBL/GenBank/DDBJ whole genome shotgun (WGS) entry which is preliminary data.</text>
</comment>
<evidence type="ECO:0000256" key="5">
    <source>
        <dbReference type="ARBA" id="ARBA00022691"/>
    </source>
</evidence>
<dbReference type="SUPFAM" id="SSF53790">
    <property type="entry name" value="Tetrapyrrole methylase"/>
    <property type="match status" value="1"/>
</dbReference>
<dbReference type="Gene3D" id="3.30.950.10">
    <property type="entry name" value="Methyltransferase, Cobalt-precorrin-4 Transmethylase, Domain 2"/>
    <property type="match status" value="1"/>
</dbReference>
<dbReference type="InterPro" id="IPR050714">
    <property type="entry name" value="Cobalamin_biosynth_MTase"/>
</dbReference>
<dbReference type="InterPro" id="IPR035996">
    <property type="entry name" value="4pyrrol_Methylase_sf"/>
</dbReference>
<gene>
    <name evidence="7" type="ORF">D1867_10260</name>
</gene>
<evidence type="ECO:0000256" key="1">
    <source>
        <dbReference type="ARBA" id="ARBA00004953"/>
    </source>
</evidence>
<keyword evidence="4 7" id="KW-0808">Transferase</keyword>
<dbReference type="NCBIfam" id="TIGR02467">
    <property type="entry name" value="CbiE"/>
    <property type="match status" value="1"/>
</dbReference>
<dbReference type="GO" id="GO:0017183">
    <property type="term" value="P:protein histidyl modification to diphthamide"/>
    <property type="evidence" value="ECO:0007669"/>
    <property type="project" value="UniProtKB-UniPathway"/>
</dbReference>
<dbReference type="PANTHER" id="PTHR43182:SF1">
    <property type="entry name" value="COBALT-PRECORRIN-7 C(5)-METHYLTRANSFERASE"/>
    <property type="match status" value="1"/>
</dbReference>
<dbReference type="GO" id="GO:0008276">
    <property type="term" value="F:protein methyltransferase activity"/>
    <property type="evidence" value="ECO:0007669"/>
    <property type="project" value="InterPro"/>
</dbReference>
<dbReference type="InterPro" id="IPR014777">
    <property type="entry name" value="4pyrrole_Mease_sub1"/>
</dbReference>
<dbReference type="EMBL" id="WFIY01000004">
    <property type="protein sequence ID" value="MUM65617.1"/>
    <property type="molecule type" value="Genomic_DNA"/>
</dbReference>
<evidence type="ECO:0000313" key="7">
    <source>
        <dbReference type="EMBL" id="MUM65617.1"/>
    </source>
</evidence>
<name>A0A6A9QQX3_ACIIN</name>
<comment type="pathway">
    <text evidence="1">Cofactor biosynthesis; adenosylcobalamin biosynthesis.</text>
</comment>